<reference evidence="1" key="1">
    <citation type="submission" date="2020-03" db="EMBL/GenBank/DDBJ databases">
        <title>Escherichia coli strain CH138 plasmid pECCH138-1 complete.</title>
        <authorList>
            <person name="Dozois C.M."/>
            <person name="Houle S."/>
        </authorList>
    </citation>
    <scope>NUCLEOTIDE SEQUENCE</scope>
    <source>
        <strain evidence="1">CH138</strain>
        <plasmid evidence="1">pECCH138-1</plasmid>
    </source>
</reference>
<keyword evidence="1" id="KW-0614">Plasmid</keyword>
<protein>
    <submittedName>
        <fullName evidence="1">Uncharacterized protein</fullName>
    </submittedName>
</protein>
<sequence length="52" mass="6109">MSPCILLVCCLSGLMMENKSKICIICFKENHINIQHRRVIRINNHIMLRTIL</sequence>
<evidence type="ECO:0000313" key="1">
    <source>
        <dbReference type="EMBL" id="QNI18110.1"/>
    </source>
</evidence>
<organism evidence="1">
    <name type="scientific">Escherichia coli O1:H7</name>
    <dbReference type="NCBI Taxonomy" id="2079151"/>
    <lineage>
        <taxon>Bacteria</taxon>
        <taxon>Pseudomonadati</taxon>
        <taxon>Pseudomonadota</taxon>
        <taxon>Gammaproteobacteria</taxon>
        <taxon>Enterobacterales</taxon>
        <taxon>Enterobacteriaceae</taxon>
        <taxon>Escherichia</taxon>
    </lineage>
</organism>
<dbReference type="EMBL" id="MT263755">
    <property type="protein sequence ID" value="QNI18110.1"/>
    <property type="molecule type" value="Genomic_DNA"/>
</dbReference>
<geneLocation type="plasmid" evidence="1">
    <name>pECCH138-1</name>
</geneLocation>
<accession>A0A7G8AER9</accession>
<dbReference type="AlphaFoldDB" id="A0A7G8AER9"/>
<proteinExistence type="predicted"/>
<name>A0A7G8AER9_ECOLX</name>